<feature type="transmembrane region" description="Helical" evidence="1">
    <location>
        <begin position="49"/>
        <end position="68"/>
    </location>
</feature>
<keyword evidence="1" id="KW-0812">Transmembrane</keyword>
<evidence type="ECO:0000313" key="2">
    <source>
        <dbReference type="EMBL" id="PRX62110.1"/>
    </source>
</evidence>
<dbReference type="RefSeq" id="WP_106245035.1">
    <property type="nucleotide sequence ID" value="NZ_PVNG01000013.1"/>
</dbReference>
<keyword evidence="3" id="KW-1185">Reference proteome</keyword>
<dbReference type="InterPro" id="IPR009339">
    <property type="entry name" value="DUF998"/>
</dbReference>
<dbReference type="AlphaFoldDB" id="A0A2T0MTT5"/>
<feature type="transmembrane region" description="Helical" evidence="1">
    <location>
        <begin position="178"/>
        <end position="199"/>
    </location>
</feature>
<dbReference type="OrthoDB" id="8159487at2"/>
<organism evidence="2 3">
    <name type="scientific">Nonomuraea fuscirosea</name>
    <dbReference type="NCBI Taxonomy" id="1291556"/>
    <lineage>
        <taxon>Bacteria</taxon>
        <taxon>Bacillati</taxon>
        <taxon>Actinomycetota</taxon>
        <taxon>Actinomycetes</taxon>
        <taxon>Streptosporangiales</taxon>
        <taxon>Streptosporangiaceae</taxon>
        <taxon>Nonomuraea</taxon>
    </lineage>
</organism>
<accession>A0A2T0MTT5</accession>
<proteinExistence type="predicted"/>
<feature type="transmembrane region" description="Helical" evidence="1">
    <location>
        <begin position="148"/>
        <end position="166"/>
    </location>
</feature>
<sequence length="223" mass="23971">MTTRRLLFCGAAGAPLFVIVLLVEGALRPGYNPFYHSGSQLSLGERGWIQIANFVVSGLLITAFAAGVRRSLASWWAAVPIGLIGAGLIGAGVFVMDPMQGYPPGAPEGVVLTGSWHHTAHDLASLPVFFGLPVACVAVAIRLRGRWRLYSAVTAVATLVLFPVYGQAFTDDAANAGLLQRVLIVTGWTWLTLLAVHLIRREDTADQAGPFSDLIRRRRPERA</sequence>
<dbReference type="Pfam" id="PF06197">
    <property type="entry name" value="DUF998"/>
    <property type="match status" value="1"/>
</dbReference>
<dbReference type="EMBL" id="PVNG01000013">
    <property type="protein sequence ID" value="PRX62110.1"/>
    <property type="molecule type" value="Genomic_DNA"/>
</dbReference>
<keyword evidence="1" id="KW-1133">Transmembrane helix</keyword>
<feature type="transmembrane region" description="Helical" evidence="1">
    <location>
        <begin position="123"/>
        <end position="141"/>
    </location>
</feature>
<keyword evidence="1" id="KW-0472">Membrane</keyword>
<name>A0A2T0MTT5_9ACTN</name>
<reference evidence="2 3" key="1">
    <citation type="submission" date="2018-03" db="EMBL/GenBank/DDBJ databases">
        <title>Genomic Encyclopedia of Type Strains, Phase III (KMG-III): the genomes of soil and plant-associated and newly described type strains.</title>
        <authorList>
            <person name="Whitman W."/>
        </authorList>
    </citation>
    <scope>NUCLEOTIDE SEQUENCE [LARGE SCALE GENOMIC DNA]</scope>
    <source>
        <strain evidence="2 3">CGMCC 4.7104</strain>
    </source>
</reference>
<evidence type="ECO:0000256" key="1">
    <source>
        <dbReference type="SAM" id="Phobius"/>
    </source>
</evidence>
<feature type="transmembrane region" description="Helical" evidence="1">
    <location>
        <begin position="75"/>
        <end position="96"/>
    </location>
</feature>
<dbReference type="Proteomes" id="UP000238312">
    <property type="component" value="Unassembled WGS sequence"/>
</dbReference>
<comment type="caution">
    <text evidence="2">The sequence shown here is derived from an EMBL/GenBank/DDBJ whole genome shotgun (WGS) entry which is preliminary data.</text>
</comment>
<evidence type="ECO:0000313" key="3">
    <source>
        <dbReference type="Proteomes" id="UP000238312"/>
    </source>
</evidence>
<protein>
    <submittedName>
        <fullName evidence="2">Uncharacterized protein DUF998</fullName>
    </submittedName>
</protein>
<gene>
    <name evidence="2" type="ORF">B0I32_11362</name>
</gene>